<feature type="transmembrane region" description="Helical" evidence="7">
    <location>
        <begin position="271"/>
        <end position="290"/>
    </location>
</feature>
<dbReference type="PANTHER" id="PTHR42751:SF6">
    <property type="entry name" value="CONSERVED INTEGRAL MEMBRANE TRANSPORT PROTEIN-RELATED"/>
    <property type="match status" value="1"/>
</dbReference>
<feature type="domain" description="RCK N-terminal" evidence="8">
    <location>
        <begin position="403"/>
        <end position="519"/>
    </location>
</feature>
<dbReference type="Gene3D" id="1.20.1530.20">
    <property type="match status" value="1"/>
</dbReference>
<feature type="transmembrane region" description="Helical" evidence="7">
    <location>
        <begin position="113"/>
        <end position="135"/>
    </location>
</feature>
<dbReference type="Gene3D" id="3.40.50.720">
    <property type="entry name" value="NAD(P)-binding Rossmann-like Domain"/>
    <property type="match status" value="1"/>
</dbReference>
<dbReference type="GO" id="GO:0006813">
    <property type="term" value="P:potassium ion transport"/>
    <property type="evidence" value="ECO:0007669"/>
    <property type="project" value="InterPro"/>
</dbReference>
<dbReference type="InterPro" id="IPR036291">
    <property type="entry name" value="NAD(P)-bd_dom_sf"/>
</dbReference>
<keyword evidence="3" id="KW-0813">Transport</keyword>
<accession>A0A5B9QWN0</accession>
<evidence type="ECO:0000256" key="4">
    <source>
        <dbReference type="ARBA" id="ARBA00022692"/>
    </source>
</evidence>
<keyword evidence="6 7" id="KW-0472">Membrane</keyword>
<evidence type="ECO:0000259" key="8">
    <source>
        <dbReference type="PROSITE" id="PS51201"/>
    </source>
</evidence>
<organism evidence="9 10">
    <name type="scientific">Roseimaritima ulvae</name>
    <dbReference type="NCBI Taxonomy" id="980254"/>
    <lineage>
        <taxon>Bacteria</taxon>
        <taxon>Pseudomonadati</taxon>
        <taxon>Planctomycetota</taxon>
        <taxon>Planctomycetia</taxon>
        <taxon>Pirellulales</taxon>
        <taxon>Pirellulaceae</taxon>
        <taxon>Roseimaritima</taxon>
    </lineage>
</organism>
<feature type="transmembrane region" description="Helical" evidence="7">
    <location>
        <begin position="219"/>
        <end position="236"/>
    </location>
</feature>
<protein>
    <submittedName>
        <fullName evidence="9">Inner membrane protein YbaL</fullName>
    </submittedName>
</protein>
<feature type="transmembrane region" description="Helical" evidence="7">
    <location>
        <begin position="147"/>
        <end position="170"/>
    </location>
</feature>
<dbReference type="Pfam" id="PF00999">
    <property type="entry name" value="Na_H_Exchanger"/>
    <property type="match status" value="1"/>
</dbReference>
<dbReference type="GO" id="GO:0016020">
    <property type="term" value="C:membrane"/>
    <property type="evidence" value="ECO:0007669"/>
    <property type="project" value="UniProtKB-SubCell"/>
</dbReference>
<keyword evidence="4 7" id="KW-0812">Transmembrane</keyword>
<dbReference type="InterPro" id="IPR003148">
    <property type="entry name" value="RCK_N"/>
</dbReference>
<feature type="transmembrane region" description="Helical" evidence="7">
    <location>
        <begin position="296"/>
        <end position="319"/>
    </location>
</feature>
<dbReference type="OrthoDB" id="9793589at2"/>
<dbReference type="InterPro" id="IPR006153">
    <property type="entry name" value="Cation/H_exchanger_TM"/>
</dbReference>
<dbReference type="KEGG" id="rul:UC8_35400"/>
<dbReference type="GO" id="GO:0015297">
    <property type="term" value="F:antiporter activity"/>
    <property type="evidence" value="ECO:0007669"/>
    <property type="project" value="InterPro"/>
</dbReference>
<feature type="transmembrane region" description="Helical" evidence="7">
    <location>
        <begin position="358"/>
        <end position="376"/>
    </location>
</feature>
<dbReference type="SUPFAM" id="SSF51735">
    <property type="entry name" value="NAD(P)-binding Rossmann-fold domains"/>
    <property type="match status" value="1"/>
</dbReference>
<evidence type="ECO:0000313" key="9">
    <source>
        <dbReference type="EMBL" id="QEG41516.1"/>
    </source>
</evidence>
<evidence type="ECO:0000256" key="3">
    <source>
        <dbReference type="ARBA" id="ARBA00022448"/>
    </source>
</evidence>
<dbReference type="PROSITE" id="PS51201">
    <property type="entry name" value="RCK_N"/>
    <property type="match status" value="1"/>
</dbReference>
<keyword evidence="5 7" id="KW-1133">Transmembrane helix</keyword>
<feature type="transmembrane region" description="Helical" evidence="7">
    <location>
        <begin position="326"/>
        <end position="346"/>
    </location>
</feature>
<evidence type="ECO:0000256" key="7">
    <source>
        <dbReference type="SAM" id="Phobius"/>
    </source>
</evidence>
<feature type="transmembrane region" description="Helical" evidence="7">
    <location>
        <begin position="182"/>
        <end position="203"/>
    </location>
</feature>
<reference evidence="9 10" key="1">
    <citation type="submission" date="2019-08" db="EMBL/GenBank/DDBJ databases">
        <title>Deep-cultivation of Planctomycetes and their phenomic and genomic characterization uncovers novel biology.</title>
        <authorList>
            <person name="Wiegand S."/>
            <person name="Jogler M."/>
            <person name="Boedeker C."/>
            <person name="Pinto D."/>
            <person name="Vollmers J."/>
            <person name="Rivas-Marin E."/>
            <person name="Kohn T."/>
            <person name="Peeters S.H."/>
            <person name="Heuer A."/>
            <person name="Rast P."/>
            <person name="Oberbeckmann S."/>
            <person name="Bunk B."/>
            <person name="Jeske O."/>
            <person name="Meyerdierks A."/>
            <person name="Storesund J.E."/>
            <person name="Kallscheuer N."/>
            <person name="Luecker S."/>
            <person name="Lage O.M."/>
            <person name="Pohl T."/>
            <person name="Merkel B.J."/>
            <person name="Hornburger P."/>
            <person name="Mueller R.-W."/>
            <person name="Bruemmer F."/>
            <person name="Labrenz M."/>
            <person name="Spormann A.M."/>
            <person name="Op den Camp H."/>
            <person name="Overmann J."/>
            <person name="Amann R."/>
            <person name="Jetten M.S.M."/>
            <person name="Mascher T."/>
            <person name="Medema M.H."/>
            <person name="Devos D.P."/>
            <person name="Kaster A.-K."/>
            <person name="Ovreas L."/>
            <person name="Rohde M."/>
            <person name="Galperin M.Y."/>
            <person name="Jogler C."/>
        </authorList>
    </citation>
    <scope>NUCLEOTIDE SEQUENCE [LARGE SCALE GENOMIC DNA]</scope>
    <source>
        <strain evidence="9 10">UC8</strain>
    </source>
</reference>
<dbReference type="PANTHER" id="PTHR42751">
    <property type="entry name" value="SODIUM/HYDROGEN EXCHANGER FAMILY/TRKA DOMAIN PROTEIN"/>
    <property type="match status" value="1"/>
</dbReference>
<evidence type="ECO:0000256" key="2">
    <source>
        <dbReference type="ARBA" id="ARBA00005551"/>
    </source>
</evidence>
<dbReference type="Pfam" id="PF02254">
    <property type="entry name" value="TrkA_N"/>
    <property type="match status" value="1"/>
</dbReference>
<feature type="transmembrane region" description="Helical" evidence="7">
    <location>
        <begin position="30"/>
        <end position="50"/>
    </location>
</feature>
<keyword evidence="10" id="KW-1185">Reference proteome</keyword>
<evidence type="ECO:0000256" key="5">
    <source>
        <dbReference type="ARBA" id="ARBA00022989"/>
    </source>
</evidence>
<comment type="similarity">
    <text evidence="2">Belongs to the monovalent cation:proton antiporter 2 (CPA2) transporter (TC 2.A.37) family.</text>
</comment>
<dbReference type="InterPro" id="IPR038770">
    <property type="entry name" value="Na+/solute_symporter_sf"/>
</dbReference>
<comment type="subcellular location">
    <subcellularLocation>
        <location evidence="1">Membrane</location>
        <topology evidence="1">Multi-pass membrane protein</topology>
    </subcellularLocation>
</comment>
<dbReference type="EMBL" id="CP042914">
    <property type="protein sequence ID" value="QEG41516.1"/>
    <property type="molecule type" value="Genomic_DNA"/>
</dbReference>
<dbReference type="AlphaFoldDB" id="A0A5B9QWN0"/>
<name>A0A5B9QWN0_9BACT</name>
<evidence type="ECO:0000256" key="6">
    <source>
        <dbReference type="ARBA" id="ARBA00023136"/>
    </source>
</evidence>
<feature type="transmembrane region" description="Helical" evidence="7">
    <location>
        <begin position="6"/>
        <end position="23"/>
    </location>
</feature>
<dbReference type="GO" id="GO:1902600">
    <property type="term" value="P:proton transmembrane transport"/>
    <property type="evidence" value="ECO:0007669"/>
    <property type="project" value="InterPro"/>
</dbReference>
<dbReference type="RefSeq" id="WP_068135041.1">
    <property type="nucleotide sequence ID" value="NZ_CP042914.1"/>
</dbReference>
<sequence length="535" mass="57048">MTQNLLHDLLLILAGGLLAGLVCRWLHVSVLIGYLLVGVLLGQGALSWVADGGHQLESFAEAGVFLLLFSIGLEFSLDDLKRLGGQLLIGGATQMTLVAFPLGMLLVYRDMQWQSAVMVASAIAFSSTVMVFKALSECGQSEQPHGVRAIGILLFQDAALVPLLLLVPLLTGDHSVAGAAEYLRLAVSSLLFVVAIGGLRYLLSHWLIPMFAGYRSPELVILFTIVSLGSVILAAHTLGLPPAVGAFAAGLIFNGNRWTKQIDSLVLPFRETFTAIFFVSLGLILDPHLWWEQPIWMAAMLLGVIVLKTLAASVALRLTGLSMRHAVGMGVGLAHVGEFAFVLVLLGVEAGVVFEADYQRVVSLAVGSLILTPPLLRAGLRLIDRQEPNDAAESPQDSRPTAAALATVIGAGPVGRQLASQLEIMGHDVCLIDFSPINLHPFALEGFRTISGDATEVKVLRVAKVAECQMVVVCVPNDESAIGTVRAVRKINPEAMLIVRCRYQGSVNKLTAAGADRVVSEETEVSTALLRALLP</sequence>
<dbReference type="Proteomes" id="UP000325286">
    <property type="component" value="Chromosome"/>
</dbReference>
<feature type="transmembrane region" description="Helical" evidence="7">
    <location>
        <begin position="87"/>
        <end position="107"/>
    </location>
</feature>
<evidence type="ECO:0000313" key="10">
    <source>
        <dbReference type="Proteomes" id="UP000325286"/>
    </source>
</evidence>
<proteinExistence type="inferred from homology"/>
<gene>
    <name evidence="9" type="primary">ybaL</name>
    <name evidence="9" type="ORF">UC8_35400</name>
</gene>
<evidence type="ECO:0000256" key="1">
    <source>
        <dbReference type="ARBA" id="ARBA00004141"/>
    </source>
</evidence>